<evidence type="ECO:0000313" key="3">
    <source>
        <dbReference type="Proteomes" id="UP000030988"/>
    </source>
</evidence>
<keyword evidence="1" id="KW-1133">Transmembrane helix</keyword>
<proteinExistence type="predicted"/>
<dbReference type="EMBL" id="JTDN01000001">
    <property type="protein sequence ID" value="KHL25703.1"/>
    <property type="molecule type" value="Genomic_DNA"/>
</dbReference>
<dbReference type="Proteomes" id="UP000030988">
    <property type="component" value="Unassembled WGS sequence"/>
</dbReference>
<dbReference type="STRING" id="1572751.PK98_03410"/>
<keyword evidence="1" id="KW-0812">Transmembrane</keyword>
<keyword evidence="1" id="KW-0472">Membrane</keyword>
<dbReference type="RefSeq" id="WP_039094302.1">
    <property type="nucleotide sequence ID" value="NZ_JTDN01000001.1"/>
</dbReference>
<name>A0A0B2BVR6_9SPHN</name>
<accession>A0A0B2BVR6</accession>
<dbReference type="AlphaFoldDB" id="A0A0B2BVR6"/>
<comment type="caution">
    <text evidence="2">The sequence shown here is derived from an EMBL/GenBank/DDBJ whole genome shotgun (WGS) entry which is preliminary data.</text>
</comment>
<sequence length="60" mass="6272">MKFVTSLATSFAIFFTALVGARLLTRYLLSRGVTVGMNDLIEIAIGAAIIALGATLLGRA</sequence>
<evidence type="ECO:0000256" key="1">
    <source>
        <dbReference type="SAM" id="Phobius"/>
    </source>
</evidence>
<keyword evidence="3" id="KW-1185">Reference proteome</keyword>
<dbReference type="OrthoDB" id="9977443at2"/>
<evidence type="ECO:0000313" key="2">
    <source>
        <dbReference type="EMBL" id="KHL25703.1"/>
    </source>
</evidence>
<protein>
    <submittedName>
        <fullName evidence="2">Uncharacterized protein</fullName>
    </submittedName>
</protein>
<reference evidence="2 3" key="1">
    <citation type="submission" date="2014-11" db="EMBL/GenBank/DDBJ databases">
        <title>Draft genome sequence of Kirrobacter mercurialis.</title>
        <authorList>
            <person name="Coil D.A."/>
            <person name="Eisen J.A."/>
        </authorList>
    </citation>
    <scope>NUCLEOTIDE SEQUENCE [LARGE SCALE GENOMIC DNA]</scope>
    <source>
        <strain evidence="2 3">Coronado</strain>
    </source>
</reference>
<organism evidence="2 3">
    <name type="scientific">Croceibacterium mercuriale</name>
    <dbReference type="NCBI Taxonomy" id="1572751"/>
    <lineage>
        <taxon>Bacteria</taxon>
        <taxon>Pseudomonadati</taxon>
        <taxon>Pseudomonadota</taxon>
        <taxon>Alphaproteobacteria</taxon>
        <taxon>Sphingomonadales</taxon>
        <taxon>Erythrobacteraceae</taxon>
        <taxon>Croceibacterium</taxon>
    </lineage>
</organism>
<gene>
    <name evidence="2" type="ORF">PK98_03410</name>
</gene>
<feature type="transmembrane region" description="Helical" evidence="1">
    <location>
        <begin position="40"/>
        <end position="58"/>
    </location>
</feature>